<accession>A0A6N3XAY8</accession>
<protein>
    <submittedName>
        <fullName evidence="1">Uncharacterized protein</fullName>
    </submittedName>
</protein>
<dbReference type="Proteomes" id="UP000035054">
    <property type="component" value="Unassembled WGS sequence"/>
</dbReference>
<sequence>GLEPDNLLAFMALLGLLRTLEEVRPGWHPRVSWTVNEPPLRPALRVPQGVDGDAVAHAAAEGLDLLAGCHEFDGRDDLTLPPEYAAVKLREITKSVDQNRYAADLWAALVSDAAISRDGKKVEPTPLCLMFGQGHQHFLERLKSVPQRKTPPERGKRRSKITVSETDCLREALFAFWKRPDDTDSFRWDPHEDVRYALRAHNPTDDKTKETTQHGANRLAAVGFSLLTVAPRRRAGKVRLTVLGGQLESNGGFIFRWPIWRAPISLAAIRALLGHPDLGSHSKLAVLGVVEVRQARRISAGKYMNFTRAEPTTAP</sequence>
<feature type="non-terminal residue" evidence="1">
    <location>
        <position position="1"/>
    </location>
</feature>
<dbReference type="EMBL" id="JXUO01000310">
    <property type="protein sequence ID" value="KKZ10630.1"/>
    <property type="molecule type" value="Genomic_DNA"/>
</dbReference>
<gene>
    <name evidence="1" type="ORF">TH68_10105</name>
</gene>
<proteinExistence type="predicted"/>
<name>A0A6N3XAY8_9SYNE</name>
<organism evidence="1 2">
    <name type="scientific">Candidatus Synechococcus spongiarum 142</name>
    <dbReference type="NCBI Taxonomy" id="1608213"/>
    <lineage>
        <taxon>Bacteria</taxon>
        <taxon>Bacillati</taxon>
        <taxon>Cyanobacteriota</taxon>
        <taxon>Cyanophyceae</taxon>
        <taxon>Synechococcales</taxon>
        <taxon>Synechococcaceae</taxon>
        <taxon>Synechococcus</taxon>
    </lineage>
</organism>
<evidence type="ECO:0000313" key="2">
    <source>
        <dbReference type="Proteomes" id="UP000035054"/>
    </source>
</evidence>
<reference evidence="1 2" key="1">
    <citation type="submission" date="2015-01" db="EMBL/GenBank/DDBJ databases">
        <title>Lifestyle Evolution in Cyanobacterial Symbionts of Sponges.</title>
        <authorList>
            <person name="Burgsdorf I."/>
            <person name="Slaby B.M."/>
            <person name="Handley K.M."/>
            <person name="Haber M."/>
            <person name="Blom J."/>
            <person name="Marshall C.W."/>
            <person name="Gilbert J.A."/>
            <person name="Hentschel U."/>
            <person name="Steindler L."/>
        </authorList>
    </citation>
    <scope>NUCLEOTIDE SEQUENCE [LARGE SCALE GENOMIC DNA]</scope>
    <source>
        <strain evidence="1">142</strain>
    </source>
</reference>
<dbReference type="AlphaFoldDB" id="A0A6N3XAY8"/>
<evidence type="ECO:0000313" key="1">
    <source>
        <dbReference type="EMBL" id="KKZ10630.1"/>
    </source>
</evidence>
<comment type="caution">
    <text evidence="1">The sequence shown here is derived from an EMBL/GenBank/DDBJ whole genome shotgun (WGS) entry which is preliminary data.</text>
</comment>